<reference evidence="6 7" key="1">
    <citation type="journal article" date="2014" name="Int. J. Syst. Evol. Microbiol.">
        <title>Complete genome sequence of Corynebacterium casei LMG S-19264T (=DSM 44701T), isolated from a smear-ripened cheese.</title>
        <authorList>
            <consortium name="US DOE Joint Genome Institute (JGI-PGF)"/>
            <person name="Walter F."/>
            <person name="Albersmeier A."/>
            <person name="Kalinowski J."/>
            <person name="Ruckert C."/>
        </authorList>
    </citation>
    <scope>NUCLEOTIDE SEQUENCE [LARGE SCALE GENOMIC DNA]</scope>
    <source>
        <strain evidence="6 7">CGMCC 1.12976</strain>
    </source>
</reference>
<accession>A0A917B413</accession>
<dbReference type="EMBL" id="BMGP01000002">
    <property type="protein sequence ID" value="GGF18313.1"/>
    <property type="molecule type" value="Genomic_DNA"/>
</dbReference>
<dbReference type="RefSeq" id="WP_188674760.1">
    <property type="nucleotide sequence ID" value="NZ_BMGP01000002.1"/>
</dbReference>
<evidence type="ECO:0000259" key="5">
    <source>
        <dbReference type="Pfam" id="PF00171"/>
    </source>
</evidence>
<dbReference type="InterPro" id="IPR015590">
    <property type="entry name" value="Aldehyde_DH_dom"/>
</dbReference>
<dbReference type="InterPro" id="IPR016160">
    <property type="entry name" value="Ald_DH_CS_CYS"/>
</dbReference>
<dbReference type="InterPro" id="IPR016162">
    <property type="entry name" value="Ald_DH_N"/>
</dbReference>
<gene>
    <name evidence="6" type="ORF">GCM10011399_10020</name>
</gene>
<name>A0A917B413_9MICO</name>
<dbReference type="Proteomes" id="UP000598775">
    <property type="component" value="Unassembled WGS sequence"/>
</dbReference>
<organism evidence="6 7">
    <name type="scientific">Subtercola lobariae</name>
    <dbReference type="NCBI Taxonomy" id="1588641"/>
    <lineage>
        <taxon>Bacteria</taxon>
        <taxon>Bacillati</taxon>
        <taxon>Actinomycetota</taxon>
        <taxon>Actinomycetes</taxon>
        <taxon>Micrococcales</taxon>
        <taxon>Microbacteriaceae</taxon>
        <taxon>Subtercola</taxon>
    </lineage>
</organism>
<comment type="caution">
    <text evidence="6">The sequence shown here is derived from an EMBL/GenBank/DDBJ whole genome shotgun (WGS) entry which is preliminary data.</text>
</comment>
<dbReference type="GO" id="GO:0016620">
    <property type="term" value="F:oxidoreductase activity, acting on the aldehyde or oxo group of donors, NAD or NADP as acceptor"/>
    <property type="evidence" value="ECO:0007669"/>
    <property type="project" value="InterPro"/>
</dbReference>
<dbReference type="PROSITE" id="PS00687">
    <property type="entry name" value="ALDEHYDE_DEHYDR_GLU"/>
    <property type="match status" value="1"/>
</dbReference>
<dbReference type="InterPro" id="IPR029510">
    <property type="entry name" value="Ald_DH_CS_GLU"/>
</dbReference>
<proteinExistence type="inferred from homology"/>
<protein>
    <submittedName>
        <fullName evidence="6">Aldehyde dehydrogenase</fullName>
    </submittedName>
</protein>
<dbReference type="Gene3D" id="3.40.605.10">
    <property type="entry name" value="Aldehyde Dehydrogenase, Chain A, domain 1"/>
    <property type="match status" value="1"/>
</dbReference>
<dbReference type="InterPro" id="IPR016161">
    <property type="entry name" value="Ald_DH/histidinol_DH"/>
</dbReference>
<evidence type="ECO:0000256" key="4">
    <source>
        <dbReference type="RuleBase" id="RU003345"/>
    </source>
</evidence>
<feature type="active site" evidence="3">
    <location>
        <position position="250"/>
    </location>
</feature>
<dbReference type="FunFam" id="3.40.605.10:FF:000007">
    <property type="entry name" value="NAD/NADP-dependent betaine aldehyde dehydrogenase"/>
    <property type="match status" value="1"/>
</dbReference>
<dbReference type="SUPFAM" id="SSF53720">
    <property type="entry name" value="ALDH-like"/>
    <property type="match status" value="1"/>
</dbReference>
<keyword evidence="2 4" id="KW-0560">Oxidoreductase</keyword>
<dbReference type="InterPro" id="IPR016163">
    <property type="entry name" value="Ald_DH_C"/>
</dbReference>
<evidence type="ECO:0000256" key="1">
    <source>
        <dbReference type="ARBA" id="ARBA00009986"/>
    </source>
</evidence>
<dbReference type="PROSITE" id="PS00070">
    <property type="entry name" value="ALDEHYDE_DEHYDR_CYS"/>
    <property type="match status" value="1"/>
</dbReference>
<feature type="domain" description="Aldehyde dehydrogenase" evidence="5">
    <location>
        <begin position="16"/>
        <end position="473"/>
    </location>
</feature>
<evidence type="ECO:0000256" key="3">
    <source>
        <dbReference type="PROSITE-ProRule" id="PRU10007"/>
    </source>
</evidence>
<dbReference type="AlphaFoldDB" id="A0A917B413"/>
<keyword evidence="7" id="KW-1185">Reference proteome</keyword>
<dbReference type="Gene3D" id="3.40.309.10">
    <property type="entry name" value="Aldehyde Dehydrogenase, Chain A, domain 2"/>
    <property type="match status" value="1"/>
</dbReference>
<evidence type="ECO:0000256" key="2">
    <source>
        <dbReference type="ARBA" id="ARBA00023002"/>
    </source>
</evidence>
<dbReference type="PANTHER" id="PTHR11699">
    <property type="entry name" value="ALDEHYDE DEHYDROGENASE-RELATED"/>
    <property type="match status" value="1"/>
</dbReference>
<evidence type="ECO:0000313" key="6">
    <source>
        <dbReference type="EMBL" id="GGF18313.1"/>
    </source>
</evidence>
<comment type="similarity">
    <text evidence="1 4">Belongs to the aldehyde dehydrogenase family.</text>
</comment>
<evidence type="ECO:0000313" key="7">
    <source>
        <dbReference type="Proteomes" id="UP000598775"/>
    </source>
</evidence>
<sequence>MSTTYRVTHLIGGEWTDDDTADERTNPFDPLDVVAEIAAGSPELVDRAIQVAAASQSAWGKLTGPARGAVLQGAADIVRSRVDTIARDLVREEGKTIAEATGEVRRAADILDFFGAECWRANGETLPSGVPNTLVFTRREPMGVVGLITPWNFPIAIPTWKLAPALAAGNAVVMKPAQLTTVSTMHLANALREAGLPAGVLTLVHGKGTVVGNAIVKHGLVSAVSFTGSNAVGRQIGEIAAKRGIRVQLEMGGKNPVVVLDDADPEHAADIIASGAFGLTGQACTATSRAIVTPQVYDAVVDAVISRAASFTPGDGLDPSVKMGPVVSTSQLATDESYLDIAVKEGATIAHGGQVNGLLFEPTVLTDVDPKHRIAREEVFGPVIGILRARNEDHAIELANDTEFGLSASLVSQRLSSVAKFIELSQAGVVKINRPTGGVDPNVPFGGVKESSNNAYREQGAQALDFYSWTKSVYVGSV</sequence>
<dbReference type="Pfam" id="PF00171">
    <property type="entry name" value="Aldedh"/>
    <property type="match status" value="1"/>
</dbReference>